<comment type="caution">
    <text evidence="1">The sequence shown here is derived from an EMBL/GenBank/DDBJ whole genome shotgun (WGS) entry which is preliminary data.</text>
</comment>
<dbReference type="EMBL" id="JAPWTK010000040">
    <property type="protein sequence ID" value="KAJ8955178.1"/>
    <property type="molecule type" value="Genomic_DNA"/>
</dbReference>
<protein>
    <submittedName>
        <fullName evidence="1">Uncharacterized protein</fullName>
    </submittedName>
</protein>
<keyword evidence="2" id="KW-1185">Reference proteome</keyword>
<proteinExistence type="predicted"/>
<dbReference type="Proteomes" id="UP001162162">
    <property type="component" value="Unassembled WGS sequence"/>
</dbReference>
<dbReference type="AlphaFoldDB" id="A0AAV8YW19"/>
<evidence type="ECO:0000313" key="1">
    <source>
        <dbReference type="EMBL" id="KAJ8955178.1"/>
    </source>
</evidence>
<sequence>MSLSDTQRIEILILLGCGDKTRTETMTLELATPELPAAANAPANADHIYYRIALYPFLRKASYDKSITLYVGGKAGNAYQSVTDIINFFEVTADILKDPNKSLIYEVPDLPLPYFDFPYFKFIELIKS</sequence>
<reference evidence="1" key="1">
    <citation type="journal article" date="2023" name="Insect Mol. Biol.">
        <title>Genome sequencing provides insights into the evolution of gene families encoding plant cell wall-degrading enzymes in longhorned beetles.</title>
        <authorList>
            <person name="Shin N.R."/>
            <person name="Okamura Y."/>
            <person name="Kirsch R."/>
            <person name="Pauchet Y."/>
        </authorList>
    </citation>
    <scope>NUCLEOTIDE SEQUENCE</scope>
    <source>
        <strain evidence="1">AMC_N1</strain>
    </source>
</reference>
<name>A0AAV8YW19_9CUCU</name>
<organism evidence="1 2">
    <name type="scientific">Aromia moschata</name>
    <dbReference type="NCBI Taxonomy" id="1265417"/>
    <lineage>
        <taxon>Eukaryota</taxon>
        <taxon>Metazoa</taxon>
        <taxon>Ecdysozoa</taxon>
        <taxon>Arthropoda</taxon>
        <taxon>Hexapoda</taxon>
        <taxon>Insecta</taxon>
        <taxon>Pterygota</taxon>
        <taxon>Neoptera</taxon>
        <taxon>Endopterygota</taxon>
        <taxon>Coleoptera</taxon>
        <taxon>Polyphaga</taxon>
        <taxon>Cucujiformia</taxon>
        <taxon>Chrysomeloidea</taxon>
        <taxon>Cerambycidae</taxon>
        <taxon>Cerambycinae</taxon>
        <taxon>Callichromatini</taxon>
        <taxon>Aromia</taxon>
    </lineage>
</organism>
<evidence type="ECO:0000313" key="2">
    <source>
        <dbReference type="Proteomes" id="UP001162162"/>
    </source>
</evidence>
<accession>A0AAV8YW19</accession>
<gene>
    <name evidence="1" type="ORF">NQ318_009072</name>
</gene>